<feature type="region of interest" description="Disordered" evidence="1">
    <location>
        <begin position="171"/>
        <end position="215"/>
    </location>
</feature>
<evidence type="ECO:0000313" key="2">
    <source>
        <dbReference type="EMBL" id="KAK0496858.1"/>
    </source>
</evidence>
<comment type="caution">
    <text evidence="2">The sequence shown here is derived from an EMBL/GenBank/DDBJ whole genome shotgun (WGS) entry which is preliminary data.</text>
</comment>
<proteinExistence type="predicted"/>
<evidence type="ECO:0000256" key="1">
    <source>
        <dbReference type="SAM" id="MobiDB-lite"/>
    </source>
</evidence>
<dbReference type="Proteomes" id="UP001175228">
    <property type="component" value="Unassembled WGS sequence"/>
</dbReference>
<name>A0AA39UPE9_9AGAR</name>
<gene>
    <name evidence="2" type="ORF">EDD18DRAFT_179795</name>
</gene>
<dbReference type="AlphaFoldDB" id="A0AA39UPE9"/>
<evidence type="ECO:0000313" key="3">
    <source>
        <dbReference type="Proteomes" id="UP001175228"/>
    </source>
</evidence>
<dbReference type="EMBL" id="JAUEPU010000014">
    <property type="protein sequence ID" value="KAK0496858.1"/>
    <property type="molecule type" value="Genomic_DNA"/>
</dbReference>
<sequence length="238" mass="23210">MKERGLGISALVPGCGVYKPCVGCQRGISSLFALPVFCCKKMQRLSLFFVAVAGLQGALGQTSLYVPGFDAQALSVEVAGVADGHTTFIIQPATDATDTQFVGTATLVEGSDYASLTYVDPDASAAFTVGYACTIASGVAVCSGEAAGVTILETETVSAFGVEGGATETAAGSVATGTSSTAKSGSSSTAKAGSGSSSGTATSSAASSTHSNSSSAISASSKTVLGAIGVLLGLVSVL</sequence>
<protein>
    <recommendedName>
        <fullName evidence="4">GPI anchored protein</fullName>
    </recommendedName>
</protein>
<organism evidence="2 3">
    <name type="scientific">Armillaria luteobubalina</name>
    <dbReference type="NCBI Taxonomy" id="153913"/>
    <lineage>
        <taxon>Eukaryota</taxon>
        <taxon>Fungi</taxon>
        <taxon>Dikarya</taxon>
        <taxon>Basidiomycota</taxon>
        <taxon>Agaricomycotina</taxon>
        <taxon>Agaricomycetes</taxon>
        <taxon>Agaricomycetidae</taxon>
        <taxon>Agaricales</taxon>
        <taxon>Marasmiineae</taxon>
        <taxon>Physalacriaceae</taxon>
        <taxon>Armillaria</taxon>
    </lineage>
</organism>
<evidence type="ECO:0008006" key="4">
    <source>
        <dbReference type="Google" id="ProtNLM"/>
    </source>
</evidence>
<reference evidence="2" key="1">
    <citation type="submission" date="2023-06" db="EMBL/GenBank/DDBJ databases">
        <authorList>
            <consortium name="Lawrence Berkeley National Laboratory"/>
            <person name="Ahrendt S."/>
            <person name="Sahu N."/>
            <person name="Indic B."/>
            <person name="Wong-Bajracharya J."/>
            <person name="Merenyi Z."/>
            <person name="Ke H.-M."/>
            <person name="Monk M."/>
            <person name="Kocsube S."/>
            <person name="Drula E."/>
            <person name="Lipzen A."/>
            <person name="Balint B."/>
            <person name="Henrissat B."/>
            <person name="Andreopoulos B."/>
            <person name="Martin F.M."/>
            <person name="Harder C.B."/>
            <person name="Rigling D."/>
            <person name="Ford K.L."/>
            <person name="Foster G.D."/>
            <person name="Pangilinan J."/>
            <person name="Papanicolaou A."/>
            <person name="Barry K."/>
            <person name="LaButti K."/>
            <person name="Viragh M."/>
            <person name="Koriabine M."/>
            <person name="Yan M."/>
            <person name="Riley R."/>
            <person name="Champramary S."/>
            <person name="Plett K.L."/>
            <person name="Tsai I.J."/>
            <person name="Slot J."/>
            <person name="Sipos G."/>
            <person name="Plett J."/>
            <person name="Nagy L.G."/>
            <person name="Grigoriev I.V."/>
        </authorList>
    </citation>
    <scope>NUCLEOTIDE SEQUENCE</scope>
    <source>
        <strain evidence="2">HWK02</strain>
    </source>
</reference>
<accession>A0AA39UPE9</accession>
<keyword evidence="3" id="KW-1185">Reference proteome</keyword>